<gene>
    <name evidence="1" type="ORF">METZ01_LOCUS312499</name>
</gene>
<dbReference type="AlphaFoldDB" id="A0A382NH53"/>
<sequence length="86" mass="9897">MVANELNRAQNLINDPQEYKNCLERALELMDLFLADKSGSLLRETLRLRDIIAKSYIGEPDEVATIKNALLQMNPTAWTMLIKYSR</sequence>
<accession>A0A382NH53</accession>
<proteinExistence type="predicted"/>
<dbReference type="EMBL" id="UINC01099966">
    <property type="protein sequence ID" value="SVC59645.1"/>
    <property type="molecule type" value="Genomic_DNA"/>
</dbReference>
<protein>
    <submittedName>
        <fullName evidence="1">Uncharacterized protein</fullName>
    </submittedName>
</protein>
<organism evidence="1">
    <name type="scientific">marine metagenome</name>
    <dbReference type="NCBI Taxonomy" id="408172"/>
    <lineage>
        <taxon>unclassified sequences</taxon>
        <taxon>metagenomes</taxon>
        <taxon>ecological metagenomes</taxon>
    </lineage>
</organism>
<reference evidence="1" key="1">
    <citation type="submission" date="2018-05" db="EMBL/GenBank/DDBJ databases">
        <authorList>
            <person name="Lanie J.A."/>
            <person name="Ng W.-L."/>
            <person name="Kazmierczak K.M."/>
            <person name="Andrzejewski T.M."/>
            <person name="Davidsen T.M."/>
            <person name="Wayne K.J."/>
            <person name="Tettelin H."/>
            <person name="Glass J.I."/>
            <person name="Rusch D."/>
            <person name="Podicherti R."/>
            <person name="Tsui H.-C.T."/>
            <person name="Winkler M.E."/>
        </authorList>
    </citation>
    <scope>NUCLEOTIDE SEQUENCE</scope>
</reference>
<name>A0A382NH53_9ZZZZ</name>
<evidence type="ECO:0000313" key="1">
    <source>
        <dbReference type="EMBL" id="SVC59645.1"/>
    </source>
</evidence>